<dbReference type="InterPro" id="IPR023213">
    <property type="entry name" value="CAT-like_dom_sf"/>
</dbReference>
<dbReference type="InterPro" id="IPR020806">
    <property type="entry name" value="PKS_PP-bd"/>
</dbReference>
<name>A0ABV5CKB0_9ACTN</name>
<evidence type="ECO:0000256" key="1">
    <source>
        <dbReference type="ARBA" id="ARBA00001957"/>
    </source>
</evidence>
<dbReference type="Pfam" id="PF00975">
    <property type="entry name" value="Thioesterase"/>
    <property type="match status" value="1"/>
</dbReference>
<sequence>MNAFELLDTLNRHSVGLLVDGDRLRLQAPRDVLTPELLAELKLHKEQLIAILTGSDPETIPRRPVSDAPLPLAYAQRQLWFLDQLSPGNPFYNNPVAFDITGALDVAALARALTEVVRRHEALRTVFADVDGEPCQVVRPAGPVALPVTDLGGLPDPERRRRADEAVEADARAPFDLATGPLLRSSLLRLADDEHRWLLNVHHTVADGWSIGILIGEVTTLYGAYARGAASPLAELPIQYPDYALWQRRHLAGGELERQLGYWTRTLAGAPALLALPTDRPRPAVQRYRGDCHGVVVGADVLHGLRDVGRAGDATLFMTLMATLSVLLWRYSGQDDVCVGTPFANRNHRAVEGLIGHFINTVVIRNRLAPGQPFAALLADVRRHLLDAYAHPDLPFEQLVDALKPERHTSYSPLFQVMLVLQNIPRGQVDLPDLALRPLASSTGAAKFDLSVEAAEQADGLHLTFEYNTDLFDAATVARMADHFVRLLGQVAADPSVPVGALRLLGPAERRRQVVDWNRTGRPVTVSSLVERFGERARRHPDRLAAAGAGGRLDYGTLDRRSNRLAHALIARGVRADQVVGLHAGRGVELVVAILGILKAGAAYLPLDPTLPPARLAGMVDDAAPVLVLADGAGAGSGTGIAAEGITVEDIVSVEAEGRSDAPPGVAPHAADLAYVIYTSGSTGRPKGVAVAHGSIANLLDHWVSRLGAVPGEAAALWSSIGFDVSVQEIFLPLTTGGALHLVPEEVRADPAALMGWLREHRVVQAYLPPAFVRWLDEDPARLAGLALRQLLVGVEPLPEQGLHRIQEVLPGLRVLNGYGPTETAVYSTAYLGPRPLARQCPIGRPLANTRVYLLDERLEPVPVGVTGEIYIGGAGLARGYLGRPALTADRFVADPFVPGERVYRTGDLARFLPDGDIEYLGRRDNQVKLRGFRIELGEIEAALLDRPDVHEAVVLVDRDAAGEPRLVAGVGRGEATPLLHSEWRAALSRRLPGYMIPAQFVELPHLPQTANGKLDRAELLRLARVNMPWQVNLASPRDQIELTLYQIWKRLLLQPDIGISDSFFDIGGTSISAIKLAHAVGEEFGVPLPVHEIMLHPTIEALGGRLRRGTSGRPPSNLIEFRAGDGGARVICVHPAGGTAFCYLSLAKALPESVGVYGIQSPGVNPGEEFLPTVEAMAEAYLRQVEPLLSGPVVLTGLSYGGLVAYEMGRRLALAGHPGLSVVLLDTLGTDDPAHRAAIEPVDMAEFRDKLIKFNGMYPGIDDRQIDQYHRIYNHNRTTMRDYPTLPSPARLVLLQATAGRGEDFLAEVRGFWRRRGADFRLEQVHCDHWDILESAEVLRVAGLLRDELDRIPARQAVREA</sequence>
<keyword evidence="6" id="KW-1185">Reference proteome</keyword>
<dbReference type="InterPro" id="IPR001242">
    <property type="entry name" value="Condensation_dom"/>
</dbReference>
<dbReference type="InterPro" id="IPR009081">
    <property type="entry name" value="PP-bd_ACP"/>
</dbReference>
<gene>
    <name evidence="5" type="ORF">AAFH96_04815</name>
</gene>
<dbReference type="NCBIfam" id="TIGR01733">
    <property type="entry name" value="AA-adenyl-dom"/>
    <property type="match status" value="1"/>
</dbReference>
<dbReference type="InterPro" id="IPR044894">
    <property type="entry name" value="TubC_N_sf"/>
</dbReference>
<dbReference type="InterPro" id="IPR020802">
    <property type="entry name" value="TesA-like"/>
</dbReference>
<dbReference type="Gene3D" id="3.40.50.1820">
    <property type="entry name" value="alpha/beta hydrolase"/>
    <property type="match status" value="1"/>
</dbReference>
<organism evidence="5 6">
    <name type="scientific">Polymorphospora lycopeni</name>
    <dbReference type="NCBI Taxonomy" id="3140240"/>
    <lineage>
        <taxon>Bacteria</taxon>
        <taxon>Bacillati</taxon>
        <taxon>Actinomycetota</taxon>
        <taxon>Actinomycetes</taxon>
        <taxon>Micromonosporales</taxon>
        <taxon>Micromonosporaceae</taxon>
        <taxon>Polymorphospora</taxon>
    </lineage>
</organism>
<dbReference type="PROSITE" id="PS00455">
    <property type="entry name" value="AMP_BINDING"/>
    <property type="match status" value="1"/>
</dbReference>
<dbReference type="Proteomes" id="UP001582793">
    <property type="component" value="Unassembled WGS sequence"/>
</dbReference>
<proteinExistence type="predicted"/>
<dbReference type="RefSeq" id="WP_375733181.1">
    <property type="nucleotide sequence ID" value="NZ_JBCGDC010000009.1"/>
</dbReference>
<dbReference type="InterPro" id="IPR029058">
    <property type="entry name" value="AB_hydrolase_fold"/>
</dbReference>
<evidence type="ECO:0000313" key="6">
    <source>
        <dbReference type="Proteomes" id="UP001582793"/>
    </source>
</evidence>
<dbReference type="PANTHER" id="PTHR45527:SF1">
    <property type="entry name" value="FATTY ACID SYNTHASE"/>
    <property type="match status" value="1"/>
</dbReference>
<dbReference type="InterPro" id="IPR001031">
    <property type="entry name" value="Thioesterase"/>
</dbReference>
<dbReference type="SMART" id="SM00824">
    <property type="entry name" value="PKS_TE"/>
    <property type="match status" value="1"/>
</dbReference>
<comment type="caution">
    <text evidence="5">The sequence shown here is derived from an EMBL/GenBank/DDBJ whole genome shotgun (WGS) entry which is preliminary data.</text>
</comment>
<dbReference type="InterPro" id="IPR025110">
    <property type="entry name" value="AMP-bd_C"/>
</dbReference>
<dbReference type="Gene3D" id="3.30.559.30">
    <property type="entry name" value="Nonribosomal peptide synthetase, condensation domain"/>
    <property type="match status" value="1"/>
</dbReference>
<evidence type="ECO:0000259" key="4">
    <source>
        <dbReference type="PROSITE" id="PS50075"/>
    </source>
</evidence>
<dbReference type="SUPFAM" id="SSF56801">
    <property type="entry name" value="Acetyl-CoA synthetase-like"/>
    <property type="match status" value="1"/>
</dbReference>
<dbReference type="Gene3D" id="1.10.10.1830">
    <property type="entry name" value="Non-ribosomal peptide synthase, adenylation domain"/>
    <property type="match status" value="1"/>
</dbReference>
<dbReference type="CDD" id="cd05930">
    <property type="entry name" value="A_NRPS"/>
    <property type="match status" value="1"/>
</dbReference>
<dbReference type="EMBL" id="JBCGDC010000009">
    <property type="protein sequence ID" value="MFB6392422.1"/>
    <property type="molecule type" value="Genomic_DNA"/>
</dbReference>
<keyword evidence="2" id="KW-0596">Phosphopantetheine</keyword>
<evidence type="ECO:0000256" key="3">
    <source>
        <dbReference type="ARBA" id="ARBA00022553"/>
    </source>
</evidence>
<dbReference type="Gene3D" id="3.40.50.980">
    <property type="match status" value="2"/>
</dbReference>
<evidence type="ECO:0000256" key="2">
    <source>
        <dbReference type="ARBA" id="ARBA00022450"/>
    </source>
</evidence>
<dbReference type="InterPro" id="IPR045851">
    <property type="entry name" value="AMP-bd_C_sf"/>
</dbReference>
<dbReference type="SMART" id="SM00823">
    <property type="entry name" value="PKS_PP"/>
    <property type="match status" value="1"/>
</dbReference>
<dbReference type="PROSITE" id="PS50075">
    <property type="entry name" value="CARRIER"/>
    <property type="match status" value="1"/>
</dbReference>
<dbReference type="InterPro" id="IPR010071">
    <property type="entry name" value="AA_adenyl_dom"/>
</dbReference>
<comment type="cofactor">
    <cofactor evidence="1">
        <name>pantetheine 4'-phosphate</name>
        <dbReference type="ChEBI" id="CHEBI:47942"/>
    </cofactor>
</comment>
<dbReference type="InterPro" id="IPR020845">
    <property type="entry name" value="AMP-binding_CS"/>
</dbReference>
<dbReference type="Pfam" id="PF00501">
    <property type="entry name" value="AMP-binding"/>
    <property type="match status" value="1"/>
</dbReference>
<protein>
    <submittedName>
        <fullName evidence="5">Amino acid adenylation domain-containing protein</fullName>
    </submittedName>
</protein>
<dbReference type="Pfam" id="PF00668">
    <property type="entry name" value="Condensation"/>
    <property type="match status" value="1"/>
</dbReference>
<dbReference type="InterPro" id="IPR041464">
    <property type="entry name" value="TubC_N"/>
</dbReference>
<accession>A0ABV5CKB0</accession>
<dbReference type="Pfam" id="PF18563">
    <property type="entry name" value="TubC_N"/>
    <property type="match status" value="1"/>
</dbReference>
<dbReference type="Gene3D" id="1.10.1200.10">
    <property type="entry name" value="ACP-like"/>
    <property type="match status" value="1"/>
</dbReference>
<dbReference type="Gene3D" id="3.30.559.10">
    <property type="entry name" value="Chloramphenicol acetyltransferase-like domain"/>
    <property type="match status" value="1"/>
</dbReference>
<dbReference type="SUPFAM" id="SSF47336">
    <property type="entry name" value="ACP-like"/>
    <property type="match status" value="1"/>
</dbReference>
<dbReference type="SUPFAM" id="SSF53474">
    <property type="entry name" value="alpha/beta-Hydrolases"/>
    <property type="match status" value="1"/>
</dbReference>
<evidence type="ECO:0000313" key="5">
    <source>
        <dbReference type="EMBL" id="MFB6392422.1"/>
    </source>
</evidence>
<dbReference type="PANTHER" id="PTHR45527">
    <property type="entry name" value="NONRIBOSOMAL PEPTIDE SYNTHETASE"/>
    <property type="match status" value="1"/>
</dbReference>
<dbReference type="Gene3D" id="3.30.300.30">
    <property type="match status" value="1"/>
</dbReference>
<dbReference type="InterPro" id="IPR000873">
    <property type="entry name" value="AMP-dep_synth/lig_dom"/>
</dbReference>
<dbReference type="Pfam" id="PF13193">
    <property type="entry name" value="AMP-binding_C"/>
    <property type="match status" value="1"/>
</dbReference>
<dbReference type="Pfam" id="PF00550">
    <property type="entry name" value="PP-binding"/>
    <property type="match status" value="1"/>
</dbReference>
<feature type="domain" description="Carrier" evidence="4">
    <location>
        <begin position="1036"/>
        <end position="1111"/>
    </location>
</feature>
<dbReference type="SUPFAM" id="SSF52777">
    <property type="entry name" value="CoA-dependent acyltransferases"/>
    <property type="match status" value="2"/>
</dbReference>
<keyword evidence="3" id="KW-0597">Phosphoprotein</keyword>
<dbReference type="InterPro" id="IPR036736">
    <property type="entry name" value="ACP-like_sf"/>
</dbReference>
<dbReference type="CDD" id="cd19531">
    <property type="entry name" value="LCL_NRPS-like"/>
    <property type="match status" value="1"/>
</dbReference>
<reference evidence="5 6" key="1">
    <citation type="submission" date="2024-04" db="EMBL/GenBank/DDBJ databases">
        <title>Polymorphospora sp. isolated from Baiyangdian Lake in Xiong'an New Area.</title>
        <authorList>
            <person name="Zhang X."/>
            <person name="Liu J."/>
        </authorList>
    </citation>
    <scope>NUCLEOTIDE SEQUENCE [LARGE SCALE GENOMIC DNA]</scope>
    <source>
        <strain evidence="5 6">2-325</strain>
    </source>
</reference>
<dbReference type="Gene3D" id="2.30.38.10">
    <property type="entry name" value="Luciferase, Domain 3"/>
    <property type="match status" value="1"/>
</dbReference>